<feature type="transmembrane region" description="Helical" evidence="12">
    <location>
        <begin position="24"/>
        <end position="46"/>
    </location>
</feature>
<dbReference type="GO" id="GO:0034220">
    <property type="term" value="P:monoatomic ion transmembrane transport"/>
    <property type="evidence" value="ECO:0007669"/>
    <property type="project" value="UniProtKB-KW"/>
</dbReference>
<evidence type="ECO:0000256" key="12">
    <source>
        <dbReference type="RuleBase" id="RU010713"/>
    </source>
</evidence>
<dbReference type="PROSITE" id="PS51013">
    <property type="entry name" value="PANNEXIN"/>
    <property type="match status" value="1"/>
</dbReference>
<evidence type="ECO:0000256" key="4">
    <source>
        <dbReference type="ARBA" id="ARBA00022475"/>
    </source>
</evidence>
<dbReference type="GO" id="GO:0005886">
    <property type="term" value="C:plasma membrane"/>
    <property type="evidence" value="ECO:0007669"/>
    <property type="project" value="UniProtKB-SubCell"/>
</dbReference>
<evidence type="ECO:0000256" key="9">
    <source>
        <dbReference type="ARBA" id="ARBA00023065"/>
    </source>
</evidence>
<keyword evidence="4" id="KW-1003">Cell membrane</keyword>
<evidence type="ECO:0000256" key="2">
    <source>
        <dbReference type="ARBA" id="ARBA00004651"/>
    </source>
</evidence>
<evidence type="ECO:0000256" key="11">
    <source>
        <dbReference type="ARBA" id="ARBA00023303"/>
    </source>
</evidence>
<comment type="function">
    <text evidence="12">Structural component of the gap junctions.</text>
</comment>
<comment type="subcellular location">
    <subcellularLocation>
        <location evidence="1">Cell junction</location>
        <location evidence="1">Gap junction</location>
    </subcellularLocation>
    <subcellularLocation>
        <location evidence="2 12">Cell membrane</location>
        <topology evidence="2 12">Multi-pass membrane protein</topology>
    </subcellularLocation>
</comment>
<evidence type="ECO:0000313" key="14">
    <source>
        <dbReference type="Proteomes" id="UP000483820"/>
    </source>
</evidence>
<dbReference type="Proteomes" id="UP000483820">
    <property type="component" value="Chromosome X"/>
</dbReference>
<keyword evidence="6" id="KW-0303">Gap junction</keyword>
<evidence type="ECO:0000256" key="3">
    <source>
        <dbReference type="ARBA" id="ARBA00022448"/>
    </source>
</evidence>
<gene>
    <name evidence="12" type="primary">inx</name>
    <name evidence="13" type="ORF">GCK72_022070</name>
</gene>
<dbReference type="GO" id="GO:0005243">
    <property type="term" value="F:gap junction channel activity"/>
    <property type="evidence" value="ECO:0007669"/>
    <property type="project" value="TreeGrafter"/>
</dbReference>
<keyword evidence="8 12" id="KW-1133">Transmembrane helix</keyword>
<dbReference type="EMBL" id="WUAV01000006">
    <property type="protein sequence ID" value="KAF1745623.1"/>
    <property type="molecule type" value="Genomic_DNA"/>
</dbReference>
<evidence type="ECO:0000256" key="1">
    <source>
        <dbReference type="ARBA" id="ARBA00004610"/>
    </source>
</evidence>
<dbReference type="AlphaFoldDB" id="A0A6A5FSU5"/>
<sequence length="270" mass="31717">MPFRNFHFRILQHLTVVQQPIDSLVSVITGMLLLSAVFVIDIVKLIGSSVKCYSYKDVPQEWTESLEKLCYKSGMYFQWKPNSNPPREVPENGAERIDYYFLSTFYLLYVACINLIIPYAWNDLQNIRGISLNQFTKHILELKATMPADRLESMSHLAQFFHYTMHQRQSLWFWGFTRPGIWLVVLIICATCCMIQTVFKLLRHSHIKKLLGYLVDLRTARDKRRFKKFVRDFLLDDGSLALYLLEEVDEETVEQLAGFLYLSFLNKHAP</sequence>
<dbReference type="PANTHER" id="PTHR11893:SF36">
    <property type="entry name" value="INNEXIN-5"/>
    <property type="match status" value="1"/>
</dbReference>
<evidence type="ECO:0000313" key="13">
    <source>
        <dbReference type="EMBL" id="KAF1745623.1"/>
    </source>
</evidence>
<evidence type="ECO:0000256" key="6">
    <source>
        <dbReference type="ARBA" id="ARBA00022868"/>
    </source>
</evidence>
<keyword evidence="11 12" id="KW-0407">Ion channel</keyword>
<evidence type="ECO:0000256" key="5">
    <source>
        <dbReference type="ARBA" id="ARBA00022692"/>
    </source>
</evidence>
<keyword evidence="7" id="KW-0965">Cell junction</keyword>
<reference evidence="13 14" key="1">
    <citation type="submission" date="2019-12" db="EMBL/GenBank/DDBJ databases">
        <title>Chromosome-level assembly of the Caenorhabditis remanei genome.</title>
        <authorList>
            <person name="Teterina A.A."/>
            <person name="Willis J.H."/>
            <person name="Phillips P.C."/>
        </authorList>
    </citation>
    <scope>NUCLEOTIDE SEQUENCE [LARGE SCALE GENOMIC DNA]</scope>
    <source>
        <strain evidence="13 14">PX506</strain>
        <tissue evidence="13">Whole organism</tissue>
    </source>
</reference>
<dbReference type="InterPro" id="IPR000990">
    <property type="entry name" value="Innexin"/>
</dbReference>
<organism evidence="13 14">
    <name type="scientific">Caenorhabditis remanei</name>
    <name type="common">Caenorhabditis vulgaris</name>
    <dbReference type="NCBI Taxonomy" id="31234"/>
    <lineage>
        <taxon>Eukaryota</taxon>
        <taxon>Metazoa</taxon>
        <taxon>Ecdysozoa</taxon>
        <taxon>Nematoda</taxon>
        <taxon>Chromadorea</taxon>
        <taxon>Rhabditida</taxon>
        <taxon>Rhabditina</taxon>
        <taxon>Rhabditomorpha</taxon>
        <taxon>Rhabditoidea</taxon>
        <taxon>Rhabditidae</taxon>
        <taxon>Peloderinae</taxon>
        <taxon>Caenorhabditis</taxon>
    </lineage>
</organism>
<evidence type="ECO:0000256" key="7">
    <source>
        <dbReference type="ARBA" id="ARBA00022949"/>
    </source>
</evidence>
<comment type="caution">
    <text evidence="12">Lacks conserved residue(s) required for the propagation of feature annotation.</text>
</comment>
<keyword evidence="9 12" id="KW-0406">Ion transport</keyword>
<comment type="similarity">
    <text evidence="12">Belongs to the pannexin family.</text>
</comment>
<protein>
    <recommendedName>
        <fullName evidence="12">Innexin</fullName>
    </recommendedName>
</protein>
<proteinExistence type="inferred from homology"/>
<feature type="transmembrane region" description="Helical" evidence="12">
    <location>
        <begin position="180"/>
        <end position="202"/>
    </location>
</feature>
<keyword evidence="3 12" id="KW-0813">Transport</keyword>
<accession>A0A6A5FSU5</accession>
<keyword evidence="5 12" id="KW-0812">Transmembrane</keyword>
<keyword evidence="10 12" id="KW-0472">Membrane</keyword>
<evidence type="ECO:0000256" key="8">
    <source>
        <dbReference type="ARBA" id="ARBA00022989"/>
    </source>
</evidence>
<dbReference type="Pfam" id="PF00876">
    <property type="entry name" value="Innexin"/>
    <property type="match status" value="1"/>
</dbReference>
<comment type="caution">
    <text evidence="13">The sequence shown here is derived from an EMBL/GenBank/DDBJ whole genome shotgun (WGS) entry which is preliminary data.</text>
</comment>
<name>A0A6A5FSU5_CAERE</name>
<dbReference type="PANTHER" id="PTHR11893">
    <property type="entry name" value="INNEXIN"/>
    <property type="match status" value="1"/>
</dbReference>
<evidence type="ECO:0000256" key="10">
    <source>
        <dbReference type="ARBA" id="ARBA00023136"/>
    </source>
</evidence>
<feature type="transmembrane region" description="Helical" evidence="12">
    <location>
        <begin position="99"/>
        <end position="121"/>
    </location>
</feature>
<dbReference type="GO" id="GO:0005921">
    <property type="term" value="C:gap junction"/>
    <property type="evidence" value="ECO:0007669"/>
    <property type="project" value="UniProtKB-SubCell"/>
</dbReference>